<accession>A0A921KC66</accession>
<feature type="domain" description="Sulfatase N-terminal" evidence="9">
    <location>
        <begin position="330"/>
        <end position="649"/>
    </location>
</feature>
<evidence type="ECO:0000256" key="5">
    <source>
        <dbReference type="ARBA" id="ARBA00022989"/>
    </source>
</evidence>
<gene>
    <name evidence="10" type="ORF">K8U78_02350</name>
</gene>
<dbReference type="InterPro" id="IPR017850">
    <property type="entry name" value="Alkaline_phosphatase_core_sf"/>
</dbReference>
<evidence type="ECO:0000259" key="9">
    <source>
        <dbReference type="Pfam" id="PF00884"/>
    </source>
</evidence>
<feature type="transmembrane region" description="Helical" evidence="8">
    <location>
        <begin position="225"/>
        <end position="247"/>
    </location>
</feature>
<comment type="subcellular location">
    <subcellularLocation>
        <location evidence="1">Cell membrane</location>
        <topology evidence="1">Multi-pass membrane protein</topology>
    </subcellularLocation>
</comment>
<evidence type="ECO:0000256" key="8">
    <source>
        <dbReference type="SAM" id="Phobius"/>
    </source>
</evidence>
<dbReference type="PANTHER" id="PTHR47371:SF3">
    <property type="entry name" value="PHOSPHOGLYCEROL TRANSFERASE I"/>
    <property type="match status" value="1"/>
</dbReference>
<reference evidence="10" key="1">
    <citation type="journal article" date="2021" name="PeerJ">
        <title>Extensive microbial diversity within the chicken gut microbiome revealed by metagenomics and culture.</title>
        <authorList>
            <person name="Gilroy R."/>
            <person name="Ravi A."/>
            <person name="Getino M."/>
            <person name="Pursley I."/>
            <person name="Horton D.L."/>
            <person name="Alikhan N.F."/>
            <person name="Baker D."/>
            <person name="Gharbi K."/>
            <person name="Hall N."/>
            <person name="Watson M."/>
            <person name="Adriaenssens E.M."/>
            <person name="Foster-Nyarko E."/>
            <person name="Jarju S."/>
            <person name="Secka A."/>
            <person name="Antonio M."/>
            <person name="Oren A."/>
            <person name="Chaudhuri R.R."/>
            <person name="La Ragione R."/>
            <person name="Hildebrand F."/>
            <person name="Pallen M.J."/>
        </authorList>
    </citation>
    <scope>NUCLEOTIDE SEQUENCE</scope>
    <source>
        <strain evidence="10">578</strain>
    </source>
</reference>
<dbReference type="Proteomes" id="UP000715651">
    <property type="component" value="Unassembled WGS sequence"/>
</dbReference>
<sequence>MGKIEVKVMNLPGAIQSFFALCSNKYKATREWIAHNWPLYDEVNATHKPAWLYWFRHQWFIYPLFLLLLPGLSIFALQWGVNANNLIKGASLTSFSDFFAHAYTESLFTTEHRLALNYLILFAFYLALVIITNRFWLATALYSSLIIVWMVSNRLMVALRNATVTLQDVQAALSLGGGNLTSFLNKESKALISTTVWLVVSVILLSLIFRLLFGKARLLWFKNRLIQIPLRIITTFSTILFVANFALNLGTSGTWAYKFALSMDDDPAMWSTLLDAQQNGAAVSFTRFINTTVMKKPSNYSQSTMRKIAQRYATVAKEMNQSRKTSLTDQTVIMVLSESFADPTRVPGLSYSEDPMPFIRSLKTQTTSGLMLSSGYGGGTANLEYQALTGMSTAIFSPSVITPYLQVTSHQETAFSFNQMWNKADKSVQHALSDPAVKNNTLINRGSFAIHPYTSSTYSRSKIFSDKFLFRFFYTQDGPNYISQESRIENDPHISDASAYTETLHQLDREKGNQPVFVQLSTMQNHLPYGDWYPSRSLSVSGDLQQDDATALNTFARGVQYTDQATQQWLEKLDQLKRPVTVIWYGDHLPGNYPDQITNAENGLILHETDYFIWSNSAARALGSGNQPIGNAAYTSPNYFMAQAAEHMNAKVSPYLAFLTQAHAQIPAIEPTLQTSSDWSKNTDVQPNTYLDSEGNSIDPQKMTDEQKEILKDYRLIQYDMTVGNNYLAQEGWTALSK</sequence>
<organism evidence="10 11">
    <name type="scientific">Aeriscardovia aeriphila</name>
    <dbReference type="NCBI Taxonomy" id="218139"/>
    <lineage>
        <taxon>Bacteria</taxon>
        <taxon>Bacillati</taxon>
        <taxon>Actinomycetota</taxon>
        <taxon>Actinomycetes</taxon>
        <taxon>Bifidobacteriales</taxon>
        <taxon>Bifidobacteriaceae</taxon>
        <taxon>Aeriscardovia</taxon>
    </lineage>
</organism>
<evidence type="ECO:0000256" key="2">
    <source>
        <dbReference type="ARBA" id="ARBA00004936"/>
    </source>
</evidence>
<keyword evidence="3" id="KW-1003">Cell membrane</keyword>
<keyword evidence="4 8" id="KW-0812">Transmembrane</keyword>
<keyword evidence="6 8" id="KW-0472">Membrane</keyword>
<evidence type="ECO:0000256" key="1">
    <source>
        <dbReference type="ARBA" id="ARBA00004651"/>
    </source>
</evidence>
<comment type="caution">
    <text evidence="10">The sequence shown here is derived from an EMBL/GenBank/DDBJ whole genome shotgun (WGS) entry which is preliminary data.</text>
</comment>
<feature type="transmembrane region" description="Helical" evidence="8">
    <location>
        <begin position="135"/>
        <end position="152"/>
    </location>
</feature>
<reference evidence="10" key="2">
    <citation type="submission" date="2021-09" db="EMBL/GenBank/DDBJ databases">
        <authorList>
            <person name="Gilroy R."/>
        </authorList>
    </citation>
    <scope>NUCLEOTIDE SEQUENCE</scope>
    <source>
        <strain evidence="10">578</strain>
    </source>
</reference>
<evidence type="ECO:0000256" key="6">
    <source>
        <dbReference type="ARBA" id="ARBA00023136"/>
    </source>
</evidence>
<keyword evidence="5 8" id="KW-1133">Transmembrane helix</keyword>
<feature type="compositionally biased region" description="Polar residues" evidence="7">
    <location>
        <begin position="675"/>
        <end position="699"/>
    </location>
</feature>
<name>A0A921KC66_9BIFI</name>
<dbReference type="Gene3D" id="3.40.720.10">
    <property type="entry name" value="Alkaline Phosphatase, subunit A"/>
    <property type="match status" value="1"/>
</dbReference>
<feature type="region of interest" description="Disordered" evidence="7">
    <location>
        <begin position="675"/>
        <end position="700"/>
    </location>
</feature>
<evidence type="ECO:0000256" key="4">
    <source>
        <dbReference type="ARBA" id="ARBA00022692"/>
    </source>
</evidence>
<dbReference type="CDD" id="cd16015">
    <property type="entry name" value="LTA_synthase"/>
    <property type="match status" value="1"/>
</dbReference>
<feature type="transmembrane region" description="Helical" evidence="8">
    <location>
        <begin position="114"/>
        <end position="130"/>
    </location>
</feature>
<evidence type="ECO:0000313" key="11">
    <source>
        <dbReference type="Proteomes" id="UP000715651"/>
    </source>
</evidence>
<dbReference type="SUPFAM" id="SSF53649">
    <property type="entry name" value="Alkaline phosphatase-like"/>
    <property type="match status" value="1"/>
</dbReference>
<dbReference type="AlphaFoldDB" id="A0A921KC66"/>
<dbReference type="GO" id="GO:0005886">
    <property type="term" value="C:plasma membrane"/>
    <property type="evidence" value="ECO:0007669"/>
    <property type="project" value="UniProtKB-SubCell"/>
</dbReference>
<feature type="transmembrane region" description="Helical" evidence="8">
    <location>
        <begin position="59"/>
        <end position="81"/>
    </location>
</feature>
<feature type="transmembrane region" description="Helical" evidence="8">
    <location>
        <begin position="190"/>
        <end position="213"/>
    </location>
</feature>
<evidence type="ECO:0000313" key="10">
    <source>
        <dbReference type="EMBL" id="HJF17994.1"/>
    </source>
</evidence>
<evidence type="ECO:0000256" key="7">
    <source>
        <dbReference type="SAM" id="MobiDB-lite"/>
    </source>
</evidence>
<dbReference type="InterPro" id="IPR000917">
    <property type="entry name" value="Sulfatase_N"/>
</dbReference>
<dbReference type="PANTHER" id="PTHR47371">
    <property type="entry name" value="LIPOTEICHOIC ACID SYNTHASE"/>
    <property type="match status" value="1"/>
</dbReference>
<dbReference type="Pfam" id="PF00884">
    <property type="entry name" value="Sulfatase"/>
    <property type="match status" value="1"/>
</dbReference>
<proteinExistence type="predicted"/>
<protein>
    <submittedName>
        <fullName evidence="10">LTA synthase family protein</fullName>
    </submittedName>
</protein>
<dbReference type="InterPro" id="IPR050448">
    <property type="entry name" value="OpgB/LTA_synthase_biosynth"/>
</dbReference>
<comment type="pathway">
    <text evidence="2">Cell wall biogenesis; lipoteichoic acid biosynthesis.</text>
</comment>
<dbReference type="EMBL" id="DYWK01000003">
    <property type="protein sequence ID" value="HJF17994.1"/>
    <property type="molecule type" value="Genomic_DNA"/>
</dbReference>
<evidence type="ECO:0000256" key="3">
    <source>
        <dbReference type="ARBA" id="ARBA00022475"/>
    </source>
</evidence>